<dbReference type="KEGG" id="mmar:MODMU_4664"/>
<accession>I4F332</accession>
<sequence>MSGPAPRRPRWGKDAEKYLLADEPPVIATRRHPAVLVRSFVRGVPALVVGVWVLQLDPTNRVGATVGLVVVLGALGYLGLHVGEWWVRHLLVTRRRVLLTSGVIIRTVAVMPLRRITDLTWKETFWGQLLGYGTFRFESAGQQQGLDVIDYMPHADALYKRLSELMFGTDTTSNPVSSDEDADGTMAADDRGDGDAPEQLMPRPLQSGRRHDTAPIPRTRPGRSSDEL</sequence>
<evidence type="ECO:0000256" key="2">
    <source>
        <dbReference type="SAM" id="Phobius"/>
    </source>
</evidence>
<organism evidence="4 5">
    <name type="scientific">Modestobacter italicus (strain DSM 44449 / CECT 9708 / BC 501)</name>
    <dbReference type="NCBI Taxonomy" id="2732864"/>
    <lineage>
        <taxon>Bacteria</taxon>
        <taxon>Bacillati</taxon>
        <taxon>Actinomycetota</taxon>
        <taxon>Actinomycetes</taxon>
        <taxon>Geodermatophilales</taxon>
        <taxon>Geodermatophilaceae</taxon>
        <taxon>Modestobacter</taxon>
    </lineage>
</organism>
<keyword evidence="2" id="KW-0472">Membrane</keyword>
<evidence type="ECO:0000313" key="4">
    <source>
        <dbReference type="EMBL" id="CCH90045.1"/>
    </source>
</evidence>
<feature type="domain" description="YdbS-like PH" evidence="3">
    <location>
        <begin position="89"/>
        <end position="159"/>
    </location>
</feature>
<protein>
    <recommendedName>
        <fullName evidence="3">YdbS-like PH domain-containing protein</fullName>
    </recommendedName>
</protein>
<dbReference type="OMA" id="AEWSVDY"/>
<evidence type="ECO:0000313" key="5">
    <source>
        <dbReference type="Proteomes" id="UP000006461"/>
    </source>
</evidence>
<feature type="region of interest" description="Disordered" evidence="1">
    <location>
        <begin position="170"/>
        <end position="228"/>
    </location>
</feature>
<reference evidence="4 5" key="1">
    <citation type="journal article" date="2012" name="J. Bacteriol.">
        <title>Genome Sequence of Radiation-Resistant Modestobacter marinus Strain BC501, a Representative Actinobacterium That Thrives on Calcareous Stone Surfaces.</title>
        <authorList>
            <person name="Normand P."/>
            <person name="Gury J."/>
            <person name="Pujic P."/>
            <person name="Chouaia B."/>
            <person name="Crotti E."/>
            <person name="Brusetti L."/>
            <person name="Daffonchio D."/>
            <person name="Vacherie B."/>
            <person name="Barbe V."/>
            <person name="Medigue C."/>
            <person name="Calteau A."/>
            <person name="Ghodhbane-Gtari F."/>
            <person name="Essoussi I."/>
            <person name="Nouioui I."/>
            <person name="Abbassi-Ghozzi I."/>
            <person name="Gtari M."/>
        </authorList>
    </citation>
    <scope>NUCLEOTIDE SEQUENCE [LARGE SCALE GENOMIC DNA]</scope>
    <source>
        <strain evidence="5">BC 501</strain>
    </source>
</reference>
<feature type="transmembrane region" description="Helical" evidence="2">
    <location>
        <begin position="66"/>
        <end position="87"/>
    </location>
</feature>
<gene>
    <name evidence="4" type="ordered locus">MODMU_4664</name>
</gene>
<dbReference type="EMBL" id="FO203431">
    <property type="protein sequence ID" value="CCH90045.1"/>
    <property type="molecule type" value="Genomic_DNA"/>
</dbReference>
<dbReference type="STRING" id="477641.MODMU_4664"/>
<dbReference type="PANTHER" id="PTHR37938">
    <property type="entry name" value="BLL0215 PROTEIN"/>
    <property type="match status" value="1"/>
</dbReference>
<dbReference type="eggNOG" id="COG3428">
    <property type="taxonomic scope" value="Bacteria"/>
</dbReference>
<evidence type="ECO:0000259" key="3">
    <source>
        <dbReference type="Pfam" id="PF03703"/>
    </source>
</evidence>
<dbReference type="OrthoDB" id="3354538at2"/>
<name>I4F332_MODI5</name>
<dbReference type="AlphaFoldDB" id="I4F332"/>
<feature type="transmembrane region" description="Helical" evidence="2">
    <location>
        <begin position="35"/>
        <end position="54"/>
    </location>
</feature>
<dbReference type="Pfam" id="PF03703">
    <property type="entry name" value="bPH_2"/>
    <property type="match status" value="1"/>
</dbReference>
<dbReference type="HOGENOM" id="CLU_101738_1_0_11"/>
<dbReference type="InterPro" id="IPR005182">
    <property type="entry name" value="YdbS-like_PH"/>
</dbReference>
<evidence type="ECO:0000256" key="1">
    <source>
        <dbReference type="SAM" id="MobiDB-lite"/>
    </source>
</evidence>
<keyword evidence="2" id="KW-0812">Transmembrane</keyword>
<keyword evidence="5" id="KW-1185">Reference proteome</keyword>
<keyword evidence="2" id="KW-1133">Transmembrane helix</keyword>
<dbReference type="PANTHER" id="PTHR37938:SF1">
    <property type="entry name" value="BLL0215 PROTEIN"/>
    <property type="match status" value="1"/>
</dbReference>
<proteinExistence type="predicted"/>
<dbReference type="Proteomes" id="UP000006461">
    <property type="component" value="Chromosome"/>
</dbReference>